<keyword evidence="2" id="KW-1185">Reference proteome</keyword>
<comment type="caution">
    <text evidence="1">The sequence shown here is derived from an EMBL/GenBank/DDBJ whole genome shotgun (WGS) entry which is preliminary data.</text>
</comment>
<organism evidence="1 2">
    <name type="scientific">Melastoma candidum</name>
    <dbReference type="NCBI Taxonomy" id="119954"/>
    <lineage>
        <taxon>Eukaryota</taxon>
        <taxon>Viridiplantae</taxon>
        <taxon>Streptophyta</taxon>
        <taxon>Embryophyta</taxon>
        <taxon>Tracheophyta</taxon>
        <taxon>Spermatophyta</taxon>
        <taxon>Magnoliopsida</taxon>
        <taxon>eudicotyledons</taxon>
        <taxon>Gunneridae</taxon>
        <taxon>Pentapetalae</taxon>
        <taxon>rosids</taxon>
        <taxon>malvids</taxon>
        <taxon>Myrtales</taxon>
        <taxon>Melastomataceae</taxon>
        <taxon>Melastomatoideae</taxon>
        <taxon>Melastomateae</taxon>
        <taxon>Melastoma</taxon>
    </lineage>
</organism>
<evidence type="ECO:0000313" key="2">
    <source>
        <dbReference type="Proteomes" id="UP001057402"/>
    </source>
</evidence>
<dbReference type="Proteomes" id="UP001057402">
    <property type="component" value="Chromosome 9"/>
</dbReference>
<dbReference type="EMBL" id="CM042888">
    <property type="protein sequence ID" value="KAI4326763.1"/>
    <property type="molecule type" value="Genomic_DNA"/>
</dbReference>
<gene>
    <name evidence="1" type="ORF">MLD38_032043</name>
</gene>
<evidence type="ECO:0000313" key="1">
    <source>
        <dbReference type="EMBL" id="KAI4326763.1"/>
    </source>
</evidence>
<protein>
    <submittedName>
        <fullName evidence="1">Uncharacterized protein</fullName>
    </submittedName>
</protein>
<accession>A0ACB9MSM0</accession>
<sequence>MEDATDVMDLEFAALGVKRIMVRVDGNTPWWDISWEKQRPTLSSGKSVRSKGLVEVGAINKGSIILRFDNEQHLDEIVSKADWHLAGYPLLLWKWQPGTVINEKPTTLPYWIMLQGILLELRHKHGVHYLASSIGQLLKTNARSFNPTNKDTARVQVECAAKNGLSKTIEAIDSRGNPFTVSIVYETRALCCKGCGFFGHDEGAALDNMRQQGRKKRLRPAFGGGLPPTNYLPPTTSDHSPCLLRLGTSRKKAGPFKFFDFWRHHPGYVEALATGWGEEYSGLLMFRLCCKLKDLKVVLKKLNREGNV</sequence>
<name>A0ACB9MSM0_9MYRT</name>
<proteinExistence type="predicted"/>
<reference evidence="2" key="1">
    <citation type="journal article" date="2023" name="Front. Plant Sci.">
        <title>Chromosomal-level genome assembly of Melastoma candidum provides insights into trichome evolution.</title>
        <authorList>
            <person name="Zhong Y."/>
            <person name="Wu W."/>
            <person name="Sun C."/>
            <person name="Zou P."/>
            <person name="Liu Y."/>
            <person name="Dai S."/>
            <person name="Zhou R."/>
        </authorList>
    </citation>
    <scope>NUCLEOTIDE SEQUENCE [LARGE SCALE GENOMIC DNA]</scope>
</reference>